<organism evidence="8 9">
    <name type="scientific">Emiliania huxleyi (strain CCMP1516)</name>
    <dbReference type="NCBI Taxonomy" id="280463"/>
    <lineage>
        <taxon>Eukaryota</taxon>
        <taxon>Haptista</taxon>
        <taxon>Haptophyta</taxon>
        <taxon>Prymnesiophyceae</taxon>
        <taxon>Isochrysidales</taxon>
        <taxon>Noelaerhabdaceae</taxon>
        <taxon>Emiliania</taxon>
    </lineage>
</organism>
<dbReference type="AlphaFoldDB" id="A0A0D3KKX0"/>
<keyword evidence="3 6" id="KW-0812">Transmembrane</keyword>
<dbReference type="InterPro" id="IPR005115">
    <property type="entry name" value="Gly_transporter"/>
</dbReference>
<feature type="transmembrane region" description="Helical" evidence="6">
    <location>
        <begin position="101"/>
        <end position="118"/>
    </location>
</feature>
<dbReference type="InterPro" id="IPR045865">
    <property type="entry name" value="ACT-like_dom_sf"/>
</dbReference>
<dbReference type="SUPFAM" id="SSF55021">
    <property type="entry name" value="ACT-like"/>
    <property type="match status" value="2"/>
</dbReference>
<evidence type="ECO:0000259" key="7">
    <source>
        <dbReference type="PROSITE" id="PS51671"/>
    </source>
</evidence>
<evidence type="ECO:0000256" key="6">
    <source>
        <dbReference type="SAM" id="Phobius"/>
    </source>
</evidence>
<protein>
    <recommendedName>
        <fullName evidence="7">ACT domain-containing protein</fullName>
    </recommendedName>
</protein>
<keyword evidence="5 6" id="KW-0472">Membrane</keyword>
<sequence>MLGSFARCSLHTPLRTPLRAPLSAPSALHRACLPFLRPPAARLCTGTGGRTKTAREGRSRRWGPVSVLETVPAGLVFLDYLGTAAFAASGCLVAGQAGMDTLGCVFVGTITALGGGTVRDVLLGRLPVFWFRETSFLLLSIGVGLATFFGSESLETVGLLRADALFLGDTLGLGAFAVVGAQAAISAAMPFSVCCLCGMLTATCGILYSGEGEAGALYAPTALAGAALYAGLVSVVARPAAIVLGVGSTIAMRSLAYSYRVRLPAMERFVSSEQESAPQPGLAVGDAHIFVTAYGADRLGLVARLSECISAARANISASKIITIGDDIAFMMVVSAPSGGADALRKSLVAAGRQGGLRVETSRIDVSTPEGKIGRRPSLGGAACARVELLGVDQPGLVSRVSSFLATHGLNIQSLDSRVYSGAAHATDGGDHGAPGHAARRTPSYRQAAARAVETGVSRAVTARAEGDLFCLSAVVSSERHPDFAQLQAEAAAFEARHGVSLTIQPLEAAAAVEQR</sequence>
<evidence type="ECO:0000256" key="4">
    <source>
        <dbReference type="ARBA" id="ARBA00022989"/>
    </source>
</evidence>
<dbReference type="Pfam" id="PF03458">
    <property type="entry name" value="Gly_transporter"/>
    <property type="match status" value="2"/>
</dbReference>
<reference evidence="9" key="1">
    <citation type="journal article" date="2013" name="Nature">
        <title>Pan genome of the phytoplankton Emiliania underpins its global distribution.</title>
        <authorList>
            <person name="Read B.A."/>
            <person name="Kegel J."/>
            <person name="Klute M.J."/>
            <person name="Kuo A."/>
            <person name="Lefebvre S.C."/>
            <person name="Maumus F."/>
            <person name="Mayer C."/>
            <person name="Miller J."/>
            <person name="Monier A."/>
            <person name="Salamov A."/>
            <person name="Young J."/>
            <person name="Aguilar M."/>
            <person name="Claverie J.M."/>
            <person name="Frickenhaus S."/>
            <person name="Gonzalez K."/>
            <person name="Herman E.K."/>
            <person name="Lin Y.C."/>
            <person name="Napier J."/>
            <person name="Ogata H."/>
            <person name="Sarno A.F."/>
            <person name="Shmutz J."/>
            <person name="Schroeder D."/>
            <person name="de Vargas C."/>
            <person name="Verret F."/>
            <person name="von Dassow P."/>
            <person name="Valentin K."/>
            <person name="Van de Peer Y."/>
            <person name="Wheeler G."/>
            <person name="Dacks J.B."/>
            <person name="Delwiche C.F."/>
            <person name="Dyhrman S.T."/>
            <person name="Glockner G."/>
            <person name="John U."/>
            <person name="Richards T."/>
            <person name="Worden A.Z."/>
            <person name="Zhang X."/>
            <person name="Grigoriev I.V."/>
            <person name="Allen A.E."/>
            <person name="Bidle K."/>
            <person name="Borodovsky M."/>
            <person name="Bowler C."/>
            <person name="Brownlee C."/>
            <person name="Cock J.M."/>
            <person name="Elias M."/>
            <person name="Gladyshev V.N."/>
            <person name="Groth M."/>
            <person name="Guda C."/>
            <person name="Hadaegh A."/>
            <person name="Iglesias-Rodriguez M.D."/>
            <person name="Jenkins J."/>
            <person name="Jones B.M."/>
            <person name="Lawson T."/>
            <person name="Leese F."/>
            <person name="Lindquist E."/>
            <person name="Lobanov A."/>
            <person name="Lomsadze A."/>
            <person name="Malik S.B."/>
            <person name="Marsh M.E."/>
            <person name="Mackinder L."/>
            <person name="Mock T."/>
            <person name="Mueller-Roeber B."/>
            <person name="Pagarete A."/>
            <person name="Parker M."/>
            <person name="Probert I."/>
            <person name="Quesneville H."/>
            <person name="Raines C."/>
            <person name="Rensing S.A."/>
            <person name="Riano-Pachon D.M."/>
            <person name="Richier S."/>
            <person name="Rokitta S."/>
            <person name="Shiraiwa Y."/>
            <person name="Soanes D.M."/>
            <person name="van der Giezen M."/>
            <person name="Wahlund T.M."/>
            <person name="Williams B."/>
            <person name="Wilson W."/>
            <person name="Wolfe G."/>
            <person name="Wurch L.L."/>
        </authorList>
    </citation>
    <scope>NUCLEOTIDE SEQUENCE</scope>
</reference>
<dbReference type="HOGENOM" id="CLU_528346_0_0_1"/>
<dbReference type="eggNOG" id="ENOG502S0MY">
    <property type="taxonomic scope" value="Eukaryota"/>
</dbReference>
<evidence type="ECO:0000313" key="8">
    <source>
        <dbReference type="EnsemblProtists" id="EOD36405"/>
    </source>
</evidence>
<comment type="subcellular location">
    <subcellularLocation>
        <location evidence="1">Cell membrane</location>
        <topology evidence="1">Multi-pass membrane protein</topology>
    </subcellularLocation>
</comment>
<feature type="transmembrane region" description="Helical" evidence="6">
    <location>
        <begin position="71"/>
        <end position="94"/>
    </location>
</feature>
<dbReference type="PROSITE" id="PS51671">
    <property type="entry name" value="ACT"/>
    <property type="match status" value="1"/>
</dbReference>
<name>A0A0D3KKX0_EMIH1</name>
<evidence type="ECO:0000256" key="5">
    <source>
        <dbReference type="ARBA" id="ARBA00023136"/>
    </source>
</evidence>
<dbReference type="PANTHER" id="PTHR30506">
    <property type="entry name" value="INNER MEMBRANE PROTEIN"/>
    <property type="match status" value="1"/>
</dbReference>
<keyword evidence="9" id="KW-1185">Reference proteome</keyword>
<dbReference type="PaxDb" id="2903-EOD36405"/>
<dbReference type="Pfam" id="PF13740">
    <property type="entry name" value="ACT_6"/>
    <property type="match status" value="1"/>
</dbReference>
<feature type="domain" description="ACT" evidence="7">
    <location>
        <begin position="290"/>
        <end position="366"/>
    </location>
</feature>
<dbReference type="EnsemblProtists" id="EOD36405">
    <property type="protein sequence ID" value="EOD36405"/>
    <property type="gene ID" value="EMIHUDRAFT_110255"/>
</dbReference>
<dbReference type="InterPro" id="IPR002912">
    <property type="entry name" value="ACT_dom"/>
</dbReference>
<proteinExistence type="predicted"/>
<dbReference type="RefSeq" id="XP_005788834.1">
    <property type="nucleotide sequence ID" value="XM_005788777.1"/>
</dbReference>
<evidence type="ECO:0000256" key="3">
    <source>
        <dbReference type="ARBA" id="ARBA00022692"/>
    </source>
</evidence>
<keyword evidence="4 6" id="KW-1133">Transmembrane helix</keyword>
<feature type="transmembrane region" description="Helical" evidence="6">
    <location>
        <begin position="162"/>
        <end position="181"/>
    </location>
</feature>
<feature type="transmembrane region" description="Helical" evidence="6">
    <location>
        <begin position="215"/>
        <end position="234"/>
    </location>
</feature>
<accession>A0A0D3KKX0</accession>
<dbReference type="GO" id="GO:0005886">
    <property type="term" value="C:plasma membrane"/>
    <property type="evidence" value="ECO:0007669"/>
    <property type="project" value="UniProtKB-SubCell"/>
</dbReference>
<keyword evidence="2" id="KW-1003">Cell membrane</keyword>
<dbReference type="PANTHER" id="PTHR30506:SF3">
    <property type="entry name" value="UPF0126 INNER MEMBRANE PROTEIN YADS-RELATED"/>
    <property type="match status" value="1"/>
</dbReference>
<feature type="transmembrane region" description="Helical" evidence="6">
    <location>
        <begin position="130"/>
        <end position="150"/>
    </location>
</feature>
<feature type="transmembrane region" description="Helical" evidence="6">
    <location>
        <begin position="187"/>
        <end position="208"/>
    </location>
</feature>
<dbReference type="KEGG" id="ehx:EMIHUDRAFT_110255"/>
<dbReference type="Proteomes" id="UP000013827">
    <property type="component" value="Unassembled WGS sequence"/>
</dbReference>
<evidence type="ECO:0000313" key="9">
    <source>
        <dbReference type="Proteomes" id="UP000013827"/>
    </source>
</evidence>
<evidence type="ECO:0000256" key="2">
    <source>
        <dbReference type="ARBA" id="ARBA00022475"/>
    </source>
</evidence>
<evidence type="ECO:0000256" key="1">
    <source>
        <dbReference type="ARBA" id="ARBA00004651"/>
    </source>
</evidence>
<reference evidence="8" key="2">
    <citation type="submission" date="2024-10" db="UniProtKB">
        <authorList>
            <consortium name="EnsemblProtists"/>
        </authorList>
    </citation>
    <scope>IDENTIFICATION</scope>
</reference>
<dbReference type="GeneID" id="17281676"/>
<dbReference type="Gene3D" id="3.30.70.260">
    <property type="match status" value="2"/>
</dbReference>